<organism evidence="1 2">
    <name type="scientific">Dermacentor silvarum</name>
    <name type="common">Tick</name>
    <dbReference type="NCBI Taxonomy" id="543639"/>
    <lineage>
        <taxon>Eukaryota</taxon>
        <taxon>Metazoa</taxon>
        <taxon>Ecdysozoa</taxon>
        <taxon>Arthropoda</taxon>
        <taxon>Chelicerata</taxon>
        <taxon>Arachnida</taxon>
        <taxon>Acari</taxon>
        <taxon>Parasitiformes</taxon>
        <taxon>Ixodida</taxon>
        <taxon>Ixodoidea</taxon>
        <taxon>Ixodidae</taxon>
        <taxon>Rhipicephalinae</taxon>
        <taxon>Dermacentor</taxon>
    </lineage>
</organism>
<sequence length="110" mass="11926">MLLSAIHILAHLCANTPAAVVANCFRHSGFSQLEPSESQEVAAPDDEEDRALVVLLPNEVQLADYFGIDDGVTVAGKLTDVEIIADAKIALAKNYWHGEPPKNLRMPSLF</sequence>
<dbReference type="Proteomes" id="UP000821865">
    <property type="component" value="Chromosome 8"/>
</dbReference>
<keyword evidence="2" id="KW-1185">Reference proteome</keyword>
<reference evidence="1" key="1">
    <citation type="submission" date="2020-05" db="EMBL/GenBank/DDBJ databases">
        <title>Large-scale comparative analyses of tick genomes elucidate their genetic diversity and vector capacities.</title>
        <authorList>
            <person name="Jia N."/>
            <person name="Wang J."/>
            <person name="Shi W."/>
            <person name="Du L."/>
            <person name="Sun Y."/>
            <person name="Zhan W."/>
            <person name="Jiang J."/>
            <person name="Wang Q."/>
            <person name="Zhang B."/>
            <person name="Ji P."/>
            <person name="Sakyi L.B."/>
            <person name="Cui X."/>
            <person name="Yuan T."/>
            <person name="Jiang B."/>
            <person name="Yang W."/>
            <person name="Lam T.T.-Y."/>
            <person name="Chang Q."/>
            <person name="Ding S."/>
            <person name="Wang X."/>
            <person name="Zhu J."/>
            <person name="Ruan X."/>
            <person name="Zhao L."/>
            <person name="Wei J."/>
            <person name="Que T."/>
            <person name="Du C."/>
            <person name="Cheng J."/>
            <person name="Dai P."/>
            <person name="Han X."/>
            <person name="Huang E."/>
            <person name="Gao Y."/>
            <person name="Liu J."/>
            <person name="Shao H."/>
            <person name="Ye R."/>
            <person name="Li L."/>
            <person name="Wei W."/>
            <person name="Wang X."/>
            <person name="Wang C."/>
            <person name="Yang T."/>
            <person name="Huo Q."/>
            <person name="Li W."/>
            <person name="Guo W."/>
            <person name="Chen H."/>
            <person name="Zhou L."/>
            <person name="Ni X."/>
            <person name="Tian J."/>
            <person name="Zhou Y."/>
            <person name="Sheng Y."/>
            <person name="Liu T."/>
            <person name="Pan Y."/>
            <person name="Xia L."/>
            <person name="Li J."/>
            <person name="Zhao F."/>
            <person name="Cao W."/>
        </authorList>
    </citation>
    <scope>NUCLEOTIDE SEQUENCE</scope>
    <source>
        <strain evidence="1">Dsil-2018</strain>
    </source>
</reference>
<comment type="caution">
    <text evidence="1">The sequence shown here is derived from an EMBL/GenBank/DDBJ whole genome shotgun (WGS) entry which is preliminary data.</text>
</comment>
<dbReference type="EMBL" id="CM023477">
    <property type="protein sequence ID" value="KAH7937883.1"/>
    <property type="molecule type" value="Genomic_DNA"/>
</dbReference>
<protein>
    <submittedName>
        <fullName evidence="1">Uncharacterized protein</fullName>
    </submittedName>
</protein>
<evidence type="ECO:0000313" key="2">
    <source>
        <dbReference type="Proteomes" id="UP000821865"/>
    </source>
</evidence>
<accession>A0ACB8CAE8</accession>
<evidence type="ECO:0000313" key="1">
    <source>
        <dbReference type="EMBL" id="KAH7937883.1"/>
    </source>
</evidence>
<name>A0ACB8CAE8_DERSI</name>
<proteinExistence type="predicted"/>
<gene>
    <name evidence="1" type="ORF">HPB49_017162</name>
</gene>